<comment type="caution">
    <text evidence="2">The sequence shown here is derived from an EMBL/GenBank/DDBJ whole genome shotgun (WGS) entry which is preliminary data.</text>
</comment>
<gene>
    <name evidence="2" type="ORF">B0H15DRAFT_1027810</name>
</gene>
<evidence type="ECO:0000313" key="3">
    <source>
        <dbReference type="Proteomes" id="UP001222325"/>
    </source>
</evidence>
<evidence type="ECO:0000313" key="2">
    <source>
        <dbReference type="EMBL" id="KAJ7070219.1"/>
    </source>
</evidence>
<reference evidence="2" key="1">
    <citation type="submission" date="2023-03" db="EMBL/GenBank/DDBJ databases">
        <title>Massive genome expansion in bonnet fungi (Mycena s.s.) driven by repeated elements and novel gene families across ecological guilds.</title>
        <authorList>
            <consortium name="Lawrence Berkeley National Laboratory"/>
            <person name="Harder C.B."/>
            <person name="Miyauchi S."/>
            <person name="Viragh M."/>
            <person name="Kuo A."/>
            <person name="Thoen E."/>
            <person name="Andreopoulos B."/>
            <person name="Lu D."/>
            <person name="Skrede I."/>
            <person name="Drula E."/>
            <person name="Henrissat B."/>
            <person name="Morin E."/>
            <person name="Kohler A."/>
            <person name="Barry K."/>
            <person name="LaButti K."/>
            <person name="Morin E."/>
            <person name="Salamov A."/>
            <person name="Lipzen A."/>
            <person name="Mereny Z."/>
            <person name="Hegedus B."/>
            <person name="Baldrian P."/>
            <person name="Stursova M."/>
            <person name="Weitz H."/>
            <person name="Taylor A."/>
            <person name="Grigoriev I.V."/>
            <person name="Nagy L.G."/>
            <person name="Martin F."/>
            <person name="Kauserud H."/>
        </authorList>
    </citation>
    <scope>NUCLEOTIDE SEQUENCE</scope>
    <source>
        <strain evidence="2">CBHHK173m</strain>
    </source>
</reference>
<sequence length="203" mass="21528">MSLARAALAARAPQTSAYCYCYIVVRTATGGLSGSGTWRDADPSPRALQSGSLHRALPTPPPRPRAHPPESPHHRTLVVGALVVGYAAHPGPYNAYTLPPPGQMQPRYYPLTGQAQYPPQGQGYPHAAPDAGTGAGDAEKGAAAAQDTNEQQQQASPARLPRAHMTRLLRRLHDDALTLPTTQLSPVPPAHTTARIIHASRDP</sequence>
<organism evidence="2 3">
    <name type="scientific">Mycena belliarum</name>
    <dbReference type="NCBI Taxonomy" id="1033014"/>
    <lineage>
        <taxon>Eukaryota</taxon>
        <taxon>Fungi</taxon>
        <taxon>Dikarya</taxon>
        <taxon>Basidiomycota</taxon>
        <taxon>Agaricomycotina</taxon>
        <taxon>Agaricomycetes</taxon>
        <taxon>Agaricomycetidae</taxon>
        <taxon>Agaricales</taxon>
        <taxon>Marasmiineae</taxon>
        <taxon>Mycenaceae</taxon>
        <taxon>Mycena</taxon>
    </lineage>
</organism>
<protein>
    <submittedName>
        <fullName evidence="2">Uncharacterized protein</fullName>
    </submittedName>
</protein>
<keyword evidence="3" id="KW-1185">Reference proteome</keyword>
<dbReference type="AlphaFoldDB" id="A0AAD6XDY7"/>
<feature type="region of interest" description="Disordered" evidence="1">
    <location>
        <begin position="113"/>
        <end position="161"/>
    </location>
</feature>
<feature type="region of interest" description="Disordered" evidence="1">
    <location>
        <begin position="179"/>
        <end position="203"/>
    </location>
</feature>
<dbReference type="Proteomes" id="UP001222325">
    <property type="component" value="Unassembled WGS sequence"/>
</dbReference>
<accession>A0AAD6XDY7</accession>
<feature type="compositionally biased region" description="Polar residues" evidence="1">
    <location>
        <begin position="146"/>
        <end position="156"/>
    </location>
</feature>
<name>A0AAD6XDY7_9AGAR</name>
<feature type="compositionally biased region" description="Low complexity" evidence="1">
    <location>
        <begin position="113"/>
        <end position="132"/>
    </location>
</feature>
<proteinExistence type="predicted"/>
<dbReference type="EMBL" id="JARJCN010000136">
    <property type="protein sequence ID" value="KAJ7070219.1"/>
    <property type="molecule type" value="Genomic_DNA"/>
</dbReference>
<feature type="region of interest" description="Disordered" evidence="1">
    <location>
        <begin position="33"/>
        <end position="73"/>
    </location>
</feature>
<evidence type="ECO:0000256" key="1">
    <source>
        <dbReference type="SAM" id="MobiDB-lite"/>
    </source>
</evidence>